<keyword evidence="13" id="KW-0449">Lipoprotein</keyword>
<feature type="binding site" evidence="12">
    <location>
        <position position="294"/>
    </location>
    <ligand>
        <name>Mg(2+)</name>
        <dbReference type="ChEBI" id="CHEBI:18420"/>
    </ligand>
</feature>
<name>A0A410H513_9GAMM</name>
<accession>A0A410H513</accession>
<dbReference type="EC" id="2.7.1.180" evidence="2 11"/>
<dbReference type="GO" id="GO:0046872">
    <property type="term" value="F:metal ion binding"/>
    <property type="evidence" value="ECO:0007669"/>
    <property type="project" value="UniProtKB-UniRule"/>
</dbReference>
<evidence type="ECO:0000256" key="12">
    <source>
        <dbReference type="PIRSR" id="PIRSR006268-2"/>
    </source>
</evidence>
<dbReference type="GO" id="GO:0005886">
    <property type="term" value="C:plasma membrane"/>
    <property type="evidence" value="ECO:0007669"/>
    <property type="project" value="UniProtKB-SubCell"/>
</dbReference>
<evidence type="ECO:0000256" key="11">
    <source>
        <dbReference type="PIRNR" id="PIRNR006268"/>
    </source>
</evidence>
<dbReference type="PANTHER" id="PTHR30040">
    <property type="entry name" value="THIAMINE BIOSYNTHESIS LIPOPROTEIN APBE"/>
    <property type="match status" value="1"/>
</dbReference>
<comment type="subcellular location">
    <subcellularLocation>
        <location evidence="13">Cell inner membrane</location>
        <topology evidence="13">Lipid-anchor</topology>
        <orientation evidence="13">Periplasmic side</orientation>
    </subcellularLocation>
</comment>
<dbReference type="RefSeq" id="WP_128385302.1">
    <property type="nucleotide sequence ID" value="NZ_CP035033.1"/>
</dbReference>
<dbReference type="EMBL" id="CP035033">
    <property type="protein sequence ID" value="QAB15986.1"/>
    <property type="molecule type" value="Genomic_DNA"/>
</dbReference>
<evidence type="ECO:0000313" key="14">
    <source>
        <dbReference type="EMBL" id="QAB15986.1"/>
    </source>
</evidence>
<keyword evidence="13" id="KW-0472">Membrane</keyword>
<dbReference type="KEGG" id="htr:EPV75_10070"/>
<proteinExistence type="inferred from homology"/>
<keyword evidence="15" id="KW-1185">Reference proteome</keyword>
<evidence type="ECO:0000256" key="10">
    <source>
        <dbReference type="ARBA" id="ARBA00048540"/>
    </source>
</evidence>
<evidence type="ECO:0000256" key="2">
    <source>
        <dbReference type="ARBA" id="ARBA00011955"/>
    </source>
</evidence>
<keyword evidence="13" id="KW-1003">Cell membrane</keyword>
<evidence type="ECO:0000256" key="9">
    <source>
        <dbReference type="ARBA" id="ARBA00031306"/>
    </source>
</evidence>
<evidence type="ECO:0000256" key="5">
    <source>
        <dbReference type="ARBA" id="ARBA00022679"/>
    </source>
</evidence>
<dbReference type="InterPro" id="IPR003374">
    <property type="entry name" value="ApbE-like_sf"/>
</dbReference>
<gene>
    <name evidence="14" type="ORF">EPV75_10070</name>
</gene>
<evidence type="ECO:0000256" key="7">
    <source>
        <dbReference type="ARBA" id="ARBA00022827"/>
    </source>
</evidence>
<feature type="binding site" evidence="12">
    <location>
        <position position="298"/>
    </location>
    <ligand>
        <name>Mg(2+)</name>
        <dbReference type="ChEBI" id="CHEBI:18420"/>
    </ligand>
</feature>
<keyword evidence="4 11" id="KW-0285">Flavoprotein</keyword>
<comment type="catalytic activity">
    <reaction evidence="10 11 13">
        <text>L-threonyl-[protein] + FAD = FMN-L-threonyl-[protein] + AMP + H(+)</text>
        <dbReference type="Rhea" id="RHEA:36847"/>
        <dbReference type="Rhea" id="RHEA-COMP:11060"/>
        <dbReference type="Rhea" id="RHEA-COMP:11061"/>
        <dbReference type="ChEBI" id="CHEBI:15378"/>
        <dbReference type="ChEBI" id="CHEBI:30013"/>
        <dbReference type="ChEBI" id="CHEBI:57692"/>
        <dbReference type="ChEBI" id="CHEBI:74257"/>
        <dbReference type="ChEBI" id="CHEBI:456215"/>
        <dbReference type="EC" id="2.7.1.180"/>
    </reaction>
</comment>
<feature type="binding site" evidence="12">
    <location>
        <position position="179"/>
    </location>
    <ligand>
        <name>Mg(2+)</name>
        <dbReference type="ChEBI" id="CHEBI:18420"/>
    </ligand>
</feature>
<dbReference type="PANTHER" id="PTHR30040:SF2">
    <property type="entry name" value="FAD:PROTEIN FMN TRANSFERASE"/>
    <property type="match status" value="1"/>
</dbReference>
<evidence type="ECO:0000256" key="13">
    <source>
        <dbReference type="RuleBase" id="RU363002"/>
    </source>
</evidence>
<sequence>MKFNGFPFKHFAIAVLAFWGLTACSPPTQTVQEVFYVFGTEVRVEIVDAPQAKAEHAIQGIEATFQQFNQDWHAWEKGGILGNINDAIAARQPITIADSVKRFILKSQTLAAESDYLFDPGIGQLIELWGFHSEDWHGPPPSEETLQAWLKSRPSIRDIYFKGNTLYSRNSNVRLDFGGNAKGLALDLAIESLLHAGIENAIVNIGGDMRIIGSKNPENHQAWRIGIQDPDHPKTALASLQINGDESIVTSGTYQRYFTWKGKRYSHIINPNTGYPADHFISVTVVHPDATTADAAATALMIAGPSGWEKIARQMGITEAFMVDGNRQTYATPTMKKRLHLLDAKNS</sequence>
<keyword evidence="8 11" id="KW-0460">Magnesium</keyword>
<evidence type="ECO:0000256" key="3">
    <source>
        <dbReference type="ARBA" id="ARBA00016337"/>
    </source>
</evidence>
<comment type="similarity">
    <text evidence="1 11 13">Belongs to the ApbE family.</text>
</comment>
<dbReference type="Proteomes" id="UP000285478">
    <property type="component" value="Chromosome"/>
</dbReference>
<dbReference type="AlphaFoldDB" id="A0A410H513"/>
<comment type="function">
    <text evidence="13">Flavin transferase that catalyzes the transfer of the FMN moiety of FAD and its covalent binding to the hydroxyl group of a threonine residue in a target flavoprotein.</text>
</comment>
<evidence type="ECO:0000256" key="6">
    <source>
        <dbReference type="ARBA" id="ARBA00022723"/>
    </source>
</evidence>
<keyword evidence="5 11" id="KW-0808">Transferase</keyword>
<dbReference type="Pfam" id="PF02424">
    <property type="entry name" value="ApbE"/>
    <property type="match status" value="1"/>
</dbReference>
<comment type="cofactor">
    <cofactor evidence="12">
        <name>Mg(2+)</name>
        <dbReference type="ChEBI" id="CHEBI:18420"/>
    </cofactor>
    <cofactor evidence="12">
        <name>Mn(2+)</name>
        <dbReference type="ChEBI" id="CHEBI:29035"/>
    </cofactor>
    <text evidence="12">Magnesium. Can also use manganese.</text>
</comment>
<evidence type="ECO:0000256" key="8">
    <source>
        <dbReference type="ARBA" id="ARBA00022842"/>
    </source>
</evidence>
<evidence type="ECO:0000313" key="15">
    <source>
        <dbReference type="Proteomes" id="UP000285478"/>
    </source>
</evidence>
<dbReference type="PIRSF" id="PIRSF006268">
    <property type="entry name" value="ApbE"/>
    <property type="match status" value="1"/>
</dbReference>
<evidence type="ECO:0000256" key="1">
    <source>
        <dbReference type="ARBA" id="ARBA00008282"/>
    </source>
</evidence>
<dbReference type="GO" id="GO:0016740">
    <property type="term" value="F:transferase activity"/>
    <property type="evidence" value="ECO:0007669"/>
    <property type="project" value="UniProtKB-UniRule"/>
</dbReference>
<keyword evidence="7 11" id="KW-0274">FAD</keyword>
<dbReference type="Gene3D" id="3.10.520.10">
    <property type="entry name" value="ApbE-like domains"/>
    <property type="match status" value="1"/>
</dbReference>
<dbReference type="PROSITE" id="PS51257">
    <property type="entry name" value="PROKAR_LIPOPROTEIN"/>
    <property type="match status" value="1"/>
</dbReference>
<keyword evidence="6 11" id="KW-0479">Metal-binding</keyword>
<reference evidence="14 15" key="1">
    <citation type="journal article" date="2018" name="Environ. Microbiol.">
        <title>Genomes of ubiquitous marine and hypersaline Hydrogenovibrio, Thiomicrorhabdus and Thiomicrospira spp. encode a diversity of mechanisms to sustain chemolithoautotrophy in heterogeneous environments.</title>
        <authorList>
            <person name="Scott K.M."/>
            <person name="Williams J."/>
            <person name="Porter C.M.B."/>
            <person name="Russel S."/>
            <person name="Harmer T.L."/>
            <person name="Paul J.H."/>
            <person name="Antonen K.M."/>
            <person name="Bridges M.K."/>
            <person name="Camper G.J."/>
            <person name="Campla C.K."/>
            <person name="Casella L.G."/>
            <person name="Chase E."/>
            <person name="Conrad J.W."/>
            <person name="Cruz M.C."/>
            <person name="Dunlap D.S."/>
            <person name="Duran L."/>
            <person name="Fahsbender E.M."/>
            <person name="Goldsmith D.B."/>
            <person name="Keeley R.F."/>
            <person name="Kondoff M.R."/>
            <person name="Kussy B.I."/>
            <person name="Lane M.K."/>
            <person name="Lawler S."/>
            <person name="Leigh B.A."/>
            <person name="Lewis C."/>
            <person name="Lostal L.M."/>
            <person name="Marking D."/>
            <person name="Mancera P.A."/>
            <person name="McClenthan E.C."/>
            <person name="McIntyre E.A."/>
            <person name="Mine J.A."/>
            <person name="Modi S."/>
            <person name="Moore B.D."/>
            <person name="Morgan W.A."/>
            <person name="Nelson K.M."/>
            <person name="Nguyen K.N."/>
            <person name="Ogburn N."/>
            <person name="Parrino D.G."/>
            <person name="Pedapudi A.D."/>
            <person name="Pelham R.P."/>
            <person name="Preece A.M."/>
            <person name="Rampersad E.A."/>
            <person name="Richardson J.C."/>
            <person name="Rodgers C.M."/>
            <person name="Schaffer B.L."/>
            <person name="Sheridan N.E."/>
            <person name="Solone M.R."/>
            <person name="Staley Z.R."/>
            <person name="Tabuchi M."/>
            <person name="Waide R.J."/>
            <person name="Wanjugi P.W."/>
            <person name="Young S."/>
            <person name="Clum A."/>
            <person name="Daum C."/>
            <person name="Huntemann M."/>
            <person name="Ivanova N."/>
            <person name="Kyrpides N."/>
            <person name="Mikhailova N."/>
            <person name="Palaniappan K."/>
            <person name="Pillay M."/>
            <person name="Reddy T.B.K."/>
            <person name="Shapiro N."/>
            <person name="Stamatis D."/>
            <person name="Varghese N."/>
            <person name="Woyke T."/>
            <person name="Boden R."/>
            <person name="Freyermuth S.K."/>
            <person name="Kerfeld C.A."/>
        </authorList>
    </citation>
    <scope>NUCLEOTIDE SEQUENCE [LARGE SCALE GENOMIC DNA]</scope>
    <source>
        <strain evidence="14 15">JR-2</strain>
    </source>
</reference>
<protein>
    <recommendedName>
        <fullName evidence="3 11">FAD:protein FMN transferase</fullName>
        <ecNumber evidence="2 11">2.7.1.180</ecNumber>
    </recommendedName>
    <alternativeName>
        <fullName evidence="9 11">Flavin transferase</fullName>
    </alternativeName>
</protein>
<evidence type="ECO:0000256" key="4">
    <source>
        <dbReference type="ARBA" id="ARBA00022630"/>
    </source>
</evidence>
<keyword evidence="13" id="KW-0997">Cell inner membrane</keyword>
<dbReference type="InterPro" id="IPR024932">
    <property type="entry name" value="ApbE"/>
</dbReference>
<dbReference type="SUPFAM" id="SSF143631">
    <property type="entry name" value="ApbE-like"/>
    <property type="match status" value="1"/>
</dbReference>
<organism evidence="14 15">
    <name type="scientific">Hydrogenovibrio thermophilus</name>
    <dbReference type="NCBI Taxonomy" id="265883"/>
    <lineage>
        <taxon>Bacteria</taxon>
        <taxon>Pseudomonadati</taxon>
        <taxon>Pseudomonadota</taxon>
        <taxon>Gammaproteobacteria</taxon>
        <taxon>Thiotrichales</taxon>
        <taxon>Piscirickettsiaceae</taxon>
        <taxon>Hydrogenovibrio</taxon>
    </lineage>
</organism>